<feature type="transmembrane region" description="Helical" evidence="1">
    <location>
        <begin position="150"/>
        <end position="171"/>
    </location>
</feature>
<feature type="transmembrane region" description="Helical" evidence="1">
    <location>
        <begin position="111"/>
        <end position="129"/>
    </location>
</feature>
<dbReference type="STRING" id="344882.ABB29_07650"/>
<accession>A0A0R0CJZ0</accession>
<dbReference type="Proteomes" id="UP000052052">
    <property type="component" value="Unassembled WGS sequence"/>
</dbReference>
<dbReference type="EMBL" id="LDJL01000007">
    <property type="protein sequence ID" value="KRG70207.1"/>
    <property type="molecule type" value="Genomic_DNA"/>
</dbReference>
<proteinExistence type="predicted"/>
<dbReference type="AlphaFoldDB" id="A0A0R0CJZ0"/>
<reference evidence="3 4" key="1">
    <citation type="submission" date="2015-05" db="EMBL/GenBank/DDBJ databases">
        <title>Genome sequencing and analysis of members of genus Stenotrophomonas.</title>
        <authorList>
            <person name="Patil P.P."/>
            <person name="Midha S."/>
            <person name="Patil P.B."/>
        </authorList>
    </citation>
    <scope>NUCLEOTIDE SEQUENCE [LARGE SCALE GENOMIC DNA]</scope>
    <source>
        <strain evidence="3 4">DSM 21858</strain>
    </source>
</reference>
<evidence type="ECO:0000259" key="2">
    <source>
        <dbReference type="Pfam" id="PF18920"/>
    </source>
</evidence>
<dbReference type="PATRIC" id="fig|344882.3.peg.2878"/>
<protein>
    <recommendedName>
        <fullName evidence="2">DUF5671 domain-containing protein</fullName>
    </recommendedName>
</protein>
<keyword evidence="1" id="KW-1133">Transmembrane helix</keyword>
<evidence type="ECO:0000313" key="3">
    <source>
        <dbReference type="EMBL" id="KRG70207.1"/>
    </source>
</evidence>
<keyword evidence="1" id="KW-0812">Transmembrane</keyword>
<keyword evidence="1" id="KW-0472">Membrane</keyword>
<dbReference type="OrthoDB" id="529444at2"/>
<keyword evidence="4" id="KW-1185">Reference proteome</keyword>
<dbReference type="Pfam" id="PF18920">
    <property type="entry name" value="DUF5671"/>
    <property type="match status" value="1"/>
</dbReference>
<feature type="transmembrane region" description="Helical" evidence="1">
    <location>
        <begin position="66"/>
        <end position="84"/>
    </location>
</feature>
<sequence length="212" mass="24095">MSEQQELEQFVGRALAQGQSRADIAAVLAEAGWPPEHVAVAMHRYAEVDFPLPVPRPRAQLSAREAFLYLVLFATLYLWAYHLADLLFELIEQFIAPATDNALYRRSSRDMTNSVASILIALPVFIWLSHRLSADLHRHPIKRLSPVRRWLTYLTLFIAAMVVLADLIILISRVLNGDMTTPLLLKCAVVLAIAGPIFGWYLWDLRHEEQEP</sequence>
<dbReference type="InterPro" id="IPR043728">
    <property type="entry name" value="DUF5671"/>
</dbReference>
<evidence type="ECO:0000256" key="1">
    <source>
        <dbReference type="SAM" id="Phobius"/>
    </source>
</evidence>
<feature type="domain" description="DUF5671" evidence="2">
    <location>
        <begin position="65"/>
        <end position="200"/>
    </location>
</feature>
<gene>
    <name evidence="3" type="ORF">ABB29_07650</name>
</gene>
<evidence type="ECO:0000313" key="4">
    <source>
        <dbReference type="Proteomes" id="UP000052052"/>
    </source>
</evidence>
<name>A0A0R0CJZ0_9GAMM</name>
<dbReference type="RefSeq" id="WP_057658028.1">
    <property type="nucleotide sequence ID" value="NZ_LDJL01000007.1"/>
</dbReference>
<comment type="caution">
    <text evidence="3">The sequence shown here is derived from an EMBL/GenBank/DDBJ whole genome shotgun (WGS) entry which is preliminary data.</text>
</comment>
<feature type="transmembrane region" description="Helical" evidence="1">
    <location>
        <begin position="183"/>
        <end position="203"/>
    </location>
</feature>
<organism evidence="3 4">
    <name type="scientific">Pseudoxanthomonas dokdonensis</name>
    <dbReference type="NCBI Taxonomy" id="344882"/>
    <lineage>
        <taxon>Bacteria</taxon>
        <taxon>Pseudomonadati</taxon>
        <taxon>Pseudomonadota</taxon>
        <taxon>Gammaproteobacteria</taxon>
        <taxon>Lysobacterales</taxon>
        <taxon>Lysobacteraceae</taxon>
        <taxon>Pseudoxanthomonas</taxon>
    </lineage>
</organism>